<dbReference type="Pfam" id="PF00657">
    <property type="entry name" value="Lipase_GDSL"/>
    <property type="match status" value="1"/>
</dbReference>
<proteinExistence type="inferred from homology"/>
<reference evidence="2" key="1">
    <citation type="submission" date="2021-01" db="EMBL/GenBank/DDBJ databases">
        <title>Adiantum capillus-veneris genome.</title>
        <authorList>
            <person name="Fang Y."/>
            <person name="Liao Q."/>
        </authorList>
    </citation>
    <scope>NUCLEOTIDE SEQUENCE</scope>
    <source>
        <strain evidence="2">H3</strain>
        <tissue evidence="2">Leaf</tissue>
    </source>
</reference>
<dbReference type="PANTHER" id="PTHR22835:SF659">
    <property type="entry name" value="GDSL LIPASE_ACYLHYDROLASE, PUTATIVE (AFU_ORTHOLOGUE AFUA_2G00510)-RELATED"/>
    <property type="match status" value="1"/>
</dbReference>
<keyword evidence="3" id="KW-1185">Reference proteome</keyword>
<dbReference type="PANTHER" id="PTHR22835">
    <property type="entry name" value="ZINC FINGER FYVE DOMAIN CONTAINING PROTEIN"/>
    <property type="match status" value="1"/>
</dbReference>
<dbReference type="PROSITE" id="PS01098">
    <property type="entry name" value="LIPASE_GDSL_SER"/>
    <property type="match status" value="1"/>
</dbReference>
<protein>
    <recommendedName>
        <fullName evidence="4">GDSL esterase/lipase</fullName>
    </recommendedName>
</protein>
<evidence type="ECO:0000313" key="3">
    <source>
        <dbReference type="Proteomes" id="UP000886520"/>
    </source>
</evidence>
<dbReference type="InterPro" id="IPR001087">
    <property type="entry name" value="GDSL"/>
</dbReference>
<dbReference type="EMBL" id="JABFUD020000013">
    <property type="protein sequence ID" value="KAI5071360.1"/>
    <property type="molecule type" value="Genomic_DNA"/>
</dbReference>
<dbReference type="InterPro" id="IPR036514">
    <property type="entry name" value="SGNH_hydro_sf"/>
</dbReference>
<comment type="similarity">
    <text evidence="1">Belongs to the 'GDSL' lipolytic enzyme family.</text>
</comment>
<dbReference type="AlphaFoldDB" id="A0A9D4UP31"/>
<sequence length="345" mass="38616">MFGFGDSLSDTGNMLIALEAQNASQIPIQGALPYGETFFHRPVGRFSDGRLFVDFLVEKLGASNYLQPSFALLYQNRNTTQGSPRNLVNFAMAGATALSAEFFNATFNITPYSSYSLAMQLQGLSNITSFRDTEALSRALIFFGEIGGNDYNYAFGNRVPLDRIHDLIPNVITQIKSALQTMVDNGIQHFVVQSAYPMGCIPLYKKTYANATRDAYGCLQDINTVVHQHNMLLSELVDNLTVHYNNSVQFILLDSNKAFMEIYSNPPQYGFTYRERPCYDISDYFLDLQTNITGVQACADPSSHMIWDGPHPTEAMSKAVFNLFSTQDYVKPYPNFLTSNSRVIV</sequence>
<dbReference type="Proteomes" id="UP000886520">
    <property type="component" value="Chromosome 13"/>
</dbReference>
<dbReference type="OrthoDB" id="1600564at2759"/>
<dbReference type="SUPFAM" id="SSF52266">
    <property type="entry name" value="SGNH hydrolase"/>
    <property type="match status" value="1"/>
</dbReference>
<dbReference type="GO" id="GO:0016298">
    <property type="term" value="F:lipase activity"/>
    <property type="evidence" value="ECO:0007669"/>
    <property type="project" value="InterPro"/>
</dbReference>
<evidence type="ECO:0008006" key="4">
    <source>
        <dbReference type="Google" id="ProtNLM"/>
    </source>
</evidence>
<dbReference type="Gene3D" id="3.40.50.1110">
    <property type="entry name" value="SGNH hydrolase"/>
    <property type="match status" value="1"/>
</dbReference>
<gene>
    <name evidence="2" type="ORF">GOP47_0013611</name>
</gene>
<dbReference type="InterPro" id="IPR008265">
    <property type="entry name" value="Lipase_GDSL_AS"/>
</dbReference>
<dbReference type="GO" id="GO:0006629">
    <property type="term" value="P:lipid metabolic process"/>
    <property type="evidence" value="ECO:0007669"/>
    <property type="project" value="InterPro"/>
</dbReference>
<evidence type="ECO:0000256" key="1">
    <source>
        <dbReference type="ARBA" id="ARBA00008668"/>
    </source>
</evidence>
<organism evidence="2 3">
    <name type="scientific">Adiantum capillus-veneris</name>
    <name type="common">Maidenhair fern</name>
    <dbReference type="NCBI Taxonomy" id="13818"/>
    <lineage>
        <taxon>Eukaryota</taxon>
        <taxon>Viridiplantae</taxon>
        <taxon>Streptophyta</taxon>
        <taxon>Embryophyta</taxon>
        <taxon>Tracheophyta</taxon>
        <taxon>Polypodiopsida</taxon>
        <taxon>Polypodiidae</taxon>
        <taxon>Polypodiales</taxon>
        <taxon>Pteridineae</taxon>
        <taxon>Pteridaceae</taxon>
        <taxon>Vittarioideae</taxon>
        <taxon>Adiantum</taxon>
    </lineage>
</organism>
<comment type="caution">
    <text evidence="2">The sequence shown here is derived from an EMBL/GenBank/DDBJ whole genome shotgun (WGS) entry which is preliminary data.</text>
</comment>
<name>A0A9D4UP31_ADICA</name>
<accession>A0A9D4UP31</accession>
<evidence type="ECO:0000313" key="2">
    <source>
        <dbReference type="EMBL" id="KAI5071360.1"/>
    </source>
</evidence>